<dbReference type="InterPro" id="IPR001304">
    <property type="entry name" value="C-type_lectin-like"/>
</dbReference>
<evidence type="ECO:0000256" key="16">
    <source>
        <dbReference type="ARBA" id="ARBA00045242"/>
    </source>
</evidence>
<dbReference type="Pfam" id="PF25444">
    <property type="entry name" value="THBD"/>
    <property type="match status" value="1"/>
</dbReference>
<evidence type="ECO:0000256" key="8">
    <source>
        <dbReference type="ARBA" id="ARBA00022729"/>
    </source>
</evidence>
<protein>
    <recommendedName>
        <fullName evidence="3">Thrombomodulin</fullName>
    </recommendedName>
</protein>
<dbReference type="GO" id="GO:0030246">
    <property type="term" value="F:carbohydrate binding"/>
    <property type="evidence" value="ECO:0007669"/>
    <property type="project" value="UniProtKB-KW"/>
</dbReference>
<dbReference type="InterPro" id="IPR049883">
    <property type="entry name" value="NOTCH1_EGF-like"/>
</dbReference>
<dbReference type="Gene3D" id="2.10.25.10">
    <property type="entry name" value="Laminin"/>
    <property type="match status" value="5"/>
</dbReference>
<keyword evidence="10" id="KW-0677">Repeat</keyword>
<evidence type="ECO:0000256" key="11">
    <source>
        <dbReference type="ARBA" id="ARBA00022974"/>
    </source>
</evidence>
<dbReference type="KEGG" id="gacu:117554165"/>
<dbReference type="PROSITE" id="PS01186">
    <property type="entry name" value="EGF_2"/>
    <property type="match status" value="2"/>
</dbReference>
<dbReference type="Proteomes" id="UP000515161">
    <property type="component" value="Unplaced"/>
</dbReference>
<dbReference type="PROSITE" id="PS50026">
    <property type="entry name" value="EGF_3"/>
    <property type="match status" value="1"/>
</dbReference>
<evidence type="ECO:0000256" key="7">
    <source>
        <dbReference type="ARBA" id="ARBA00022692"/>
    </source>
</evidence>
<evidence type="ECO:0000256" key="5">
    <source>
        <dbReference type="ARBA" id="ARBA00022536"/>
    </source>
</evidence>
<dbReference type="CTD" id="7056"/>
<organism evidence="23 24">
    <name type="scientific">Gymnodraco acuticeps</name>
    <name type="common">Antarctic dragonfish</name>
    <dbReference type="NCBI Taxonomy" id="8218"/>
    <lineage>
        <taxon>Eukaryota</taxon>
        <taxon>Metazoa</taxon>
        <taxon>Chordata</taxon>
        <taxon>Craniata</taxon>
        <taxon>Vertebrata</taxon>
        <taxon>Euteleostomi</taxon>
        <taxon>Actinopterygii</taxon>
        <taxon>Neopterygii</taxon>
        <taxon>Teleostei</taxon>
        <taxon>Neoteleostei</taxon>
        <taxon>Acanthomorphata</taxon>
        <taxon>Eupercaria</taxon>
        <taxon>Perciformes</taxon>
        <taxon>Notothenioidei</taxon>
        <taxon>Bathydraconidae</taxon>
        <taxon>Gymnodraco</taxon>
    </lineage>
</organism>
<evidence type="ECO:0000256" key="10">
    <source>
        <dbReference type="ARBA" id="ARBA00022737"/>
    </source>
</evidence>
<dbReference type="InterPro" id="IPR057350">
    <property type="entry name" value="THBD"/>
</dbReference>
<dbReference type="OrthoDB" id="4062651at2759"/>
<dbReference type="PROSITE" id="PS01187">
    <property type="entry name" value="EGF_CA"/>
    <property type="match status" value="2"/>
</dbReference>
<evidence type="ECO:0000256" key="13">
    <source>
        <dbReference type="ARBA" id="ARBA00023136"/>
    </source>
</evidence>
<dbReference type="InterPro" id="IPR016187">
    <property type="entry name" value="CTDL_fold"/>
</dbReference>
<keyword evidence="7 20" id="KW-0812">Transmembrane</keyword>
<keyword evidence="8" id="KW-0732">Signal</keyword>
<evidence type="ECO:0000259" key="22">
    <source>
        <dbReference type="PROSITE" id="PS50041"/>
    </source>
</evidence>
<dbReference type="GO" id="GO:0004888">
    <property type="term" value="F:transmembrane signaling receptor activity"/>
    <property type="evidence" value="ECO:0007669"/>
    <property type="project" value="InterPro"/>
</dbReference>
<dbReference type="InterPro" id="IPR018097">
    <property type="entry name" value="EGF_Ca-bd_CS"/>
</dbReference>
<dbReference type="Pfam" id="PF00059">
    <property type="entry name" value="Lectin_C"/>
    <property type="match status" value="1"/>
</dbReference>
<evidence type="ECO:0000256" key="20">
    <source>
        <dbReference type="SAM" id="Phobius"/>
    </source>
</evidence>
<dbReference type="FunFam" id="2.10.25.10:FF:000014">
    <property type="entry name" value="Latent-transforming growth factor beta-binding protein 3"/>
    <property type="match status" value="1"/>
</dbReference>
<dbReference type="SMART" id="SM00179">
    <property type="entry name" value="EGF_CA"/>
    <property type="match status" value="4"/>
</dbReference>
<evidence type="ECO:0000256" key="18">
    <source>
        <dbReference type="PROSITE-ProRule" id="PRU00076"/>
    </source>
</evidence>
<evidence type="ECO:0000256" key="9">
    <source>
        <dbReference type="ARBA" id="ARBA00022734"/>
    </source>
</evidence>
<dbReference type="Pfam" id="PF07645">
    <property type="entry name" value="EGF_CA"/>
    <property type="match status" value="3"/>
</dbReference>
<reference evidence="24" key="1">
    <citation type="submission" date="2025-08" db="UniProtKB">
        <authorList>
            <consortium name="RefSeq"/>
        </authorList>
    </citation>
    <scope>IDENTIFICATION</scope>
</reference>
<dbReference type="SUPFAM" id="SSF57184">
    <property type="entry name" value="Growth factor receptor domain"/>
    <property type="match status" value="1"/>
</dbReference>
<evidence type="ECO:0000259" key="21">
    <source>
        <dbReference type="PROSITE" id="PS50026"/>
    </source>
</evidence>
<dbReference type="InterPro" id="IPR001881">
    <property type="entry name" value="EGF-like_Ca-bd_dom"/>
</dbReference>
<keyword evidence="6" id="KW-0597">Phosphoprotein</keyword>
<dbReference type="PRINTS" id="PR00907">
    <property type="entry name" value="THRMBOMODULN"/>
</dbReference>
<dbReference type="PIRSF" id="PIRSF001775">
    <property type="entry name" value="CD93/CD141"/>
    <property type="match status" value="1"/>
</dbReference>
<keyword evidence="11" id="KW-0654">Proteoglycan</keyword>
<dbReference type="InterPro" id="IPR015149">
    <property type="entry name" value="Tme5_EGF-like"/>
</dbReference>
<dbReference type="CDD" id="cd00054">
    <property type="entry name" value="EGF_CA"/>
    <property type="match status" value="1"/>
</dbReference>
<dbReference type="GO" id="GO:0016020">
    <property type="term" value="C:membrane"/>
    <property type="evidence" value="ECO:0007669"/>
    <property type="project" value="UniProtKB-SubCell"/>
</dbReference>
<keyword evidence="12 20" id="KW-1133">Transmembrane helix</keyword>
<keyword evidence="15" id="KW-0325">Glycoprotein</keyword>
<keyword evidence="4" id="KW-0964">Secreted</keyword>
<dbReference type="SMART" id="SM00181">
    <property type="entry name" value="EGF"/>
    <property type="match status" value="6"/>
</dbReference>
<evidence type="ECO:0000313" key="23">
    <source>
        <dbReference type="Proteomes" id="UP000515161"/>
    </source>
</evidence>
<dbReference type="InterPro" id="IPR016186">
    <property type="entry name" value="C-type_lectin-like/link_sf"/>
</dbReference>
<keyword evidence="13 20" id="KW-0472">Membrane</keyword>
<keyword evidence="23" id="KW-1185">Reference proteome</keyword>
<keyword evidence="14" id="KW-1015">Disulfide bond</keyword>
<dbReference type="InParanoid" id="A0A6P8V3U3"/>
<gene>
    <name evidence="24" type="primary">thbd</name>
</gene>
<dbReference type="RefSeq" id="XP_034084331.1">
    <property type="nucleotide sequence ID" value="XM_034228440.1"/>
</dbReference>
<keyword evidence="9" id="KW-0430">Lectin</keyword>
<evidence type="ECO:0000256" key="17">
    <source>
        <dbReference type="ARBA" id="ARBA00046453"/>
    </source>
</evidence>
<name>A0A6P8V3U3_GYMAC</name>
<dbReference type="InterPro" id="IPR000742">
    <property type="entry name" value="EGF"/>
</dbReference>
<evidence type="ECO:0000256" key="14">
    <source>
        <dbReference type="ARBA" id="ARBA00023157"/>
    </source>
</evidence>
<proteinExistence type="predicted"/>
<evidence type="ECO:0000256" key="12">
    <source>
        <dbReference type="ARBA" id="ARBA00022989"/>
    </source>
</evidence>
<comment type="function">
    <text evidence="16">Endothelial cell receptor that plays a critical role in regulating several physiological processes including hemostasis, coagulation, fibrinolysis, inflammation, and angiogenesis. Acts as a cofactor for thrombin activation of protein C/PROC on the surface of vascular endothelial cells leading to initiation of the activated protein C anticoagulant pathway. Also accelerates the activation of the plasma carboxypeptidase B2/CPB2, which catalyzes removal of C-terminal basic amino acids from its substrates including kinins or anaphylatoxins leading to fibrinolysis inhibition. Plays critical protective roles in changing the cleavage specificity of protease-activated receptor 1/PAR1, inhibiting endothelial cell permeability and inflammation. Suppresses inflammation distinctly from its anticoagulant cofactor activity by sequestering HMGB1 thereby preventing it from engaging cellular receptors such as RAGE and contributing to the inflammatory response.</text>
</comment>
<evidence type="ECO:0000256" key="15">
    <source>
        <dbReference type="ARBA" id="ARBA00023180"/>
    </source>
</evidence>
<evidence type="ECO:0000256" key="6">
    <source>
        <dbReference type="ARBA" id="ARBA00022553"/>
    </source>
</evidence>
<evidence type="ECO:0000313" key="24">
    <source>
        <dbReference type="RefSeq" id="XP_034084331.1"/>
    </source>
</evidence>
<dbReference type="InterPro" id="IPR051505">
    <property type="entry name" value="C-type_lectin_domain"/>
</dbReference>
<dbReference type="Gene3D" id="3.10.100.10">
    <property type="entry name" value="Mannose-Binding Protein A, subunit A"/>
    <property type="match status" value="1"/>
</dbReference>
<feature type="domain" description="C-type lectin" evidence="22">
    <location>
        <begin position="59"/>
        <end position="173"/>
    </location>
</feature>
<feature type="domain" description="EGF-like" evidence="21">
    <location>
        <begin position="367"/>
        <end position="406"/>
    </location>
</feature>
<dbReference type="AlphaFoldDB" id="A0A6P8V3U3"/>
<evidence type="ECO:0000256" key="1">
    <source>
        <dbReference type="ARBA" id="ARBA00004479"/>
    </source>
</evidence>
<dbReference type="PROSITE" id="PS50041">
    <property type="entry name" value="C_TYPE_LECTIN_2"/>
    <property type="match status" value="1"/>
</dbReference>
<dbReference type="PANTHER" id="PTHR14789:SF9">
    <property type="entry name" value="THROMBOMODULIN"/>
    <property type="match status" value="1"/>
</dbReference>
<evidence type="ECO:0000256" key="3">
    <source>
        <dbReference type="ARBA" id="ARBA00019822"/>
    </source>
</evidence>
<dbReference type="InterPro" id="IPR009030">
    <property type="entry name" value="Growth_fac_rcpt_cys_sf"/>
</dbReference>
<dbReference type="GO" id="GO:0005509">
    <property type="term" value="F:calcium ion binding"/>
    <property type="evidence" value="ECO:0007669"/>
    <property type="project" value="InterPro"/>
</dbReference>
<comment type="caution">
    <text evidence="18">Lacks conserved residue(s) required for the propagation of feature annotation.</text>
</comment>
<dbReference type="PROSITE" id="PS00010">
    <property type="entry name" value="ASX_HYDROXYL"/>
    <property type="match status" value="2"/>
</dbReference>
<dbReference type="GO" id="GO:0005576">
    <property type="term" value="C:extracellular region"/>
    <property type="evidence" value="ECO:0007669"/>
    <property type="project" value="UniProtKB-SubCell"/>
</dbReference>
<accession>A0A6P8V3U3</accession>
<keyword evidence="5 18" id="KW-0245">EGF-like domain</keyword>
<dbReference type="Pfam" id="PF09064">
    <property type="entry name" value="EGF_Tme5"/>
    <property type="match status" value="1"/>
</dbReference>
<sequence length="574" mass="62630">MRDKHLPKQTGIWTDGTHEILNGHNRGLKMKEVTRHVVFLLTFLMGSSSGIELNSGYCLGTQCFSVSGDPSDFTTARDQCRDRGGHLMTVRSSVSQDVLNILLGNITGRFWIGLHLPAGCPDPAADLRGFQWVTKDSESDFLHWAQSFDSSCTAHACVSVSEEDDFKWTQEPCAEHAAGFLCEYSFSDPCRGLAAAEGEYVLYTTPMGFMGEDLLSLPLGSTAVLMPAETNYVCFNKEWIQAPWTCEIHEGGCEHKCTVNANHESTCYCPLGQTVNPANNVTCEVMVDDPCLPLRCAHACIKNGDSYECTCEQGYKLAQDGRSCVDLNDCRDERQCPGENFLCVNYIGGFQCVCMDGYAPIGDQCVDVDECASAPCEHLCDNTPGSYACSCYDGYKADPKSMHKCKLHCGVEECPAECDPNDKFQCYCPEGYISEERGEHTVCIDMDECENLYCDQACKNTFGGYVCSCYPWYTLVGEFACVKNEDGTDGGSGEGTTPSIPTAPPVPHPDPTRQPSAVTVGGLVAIIVCTVFFIVLVVFLAHHTLSGKGKLESSREMKAAEEEAHGLQTVASDA</sequence>
<dbReference type="SUPFAM" id="SSF56436">
    <property type="entry name" value="C-type lectin-like"/>
    <property type="match status" value="1"/>
</dbReference>
<dbReference type="PANTHER" id="PTHR14789">
    <property type="entry name" value="CHONDROLECTIN VARIANT CHODLFDELTAE"/>
    <property type="match status" value="1"/>
</dbReference>
<dbReference type="GeneID" id="117554165"/>
<evidence type="ECO:0000256" key="4">
    <source>
        <dbReference type="ARBA" id="ARBA00022525"/>
    </source>
</evidence>
<feature type="transmembrane region" description="Helical" evidence="20">
    <location>
        <begin position="517"/>
        <end position="541"/>
    </location>
</feature>
<dbReference type="InterPro" id="IPR000152">
    <property type="entry name" value="EGF-type_Asp/Asn_hydroxyl_site"/>
</dbReference>
<evidence type="ECO:0000256" key="2">
    <source>
        <dbReference type="ARBA" id="ARBA00004613"/>
    </source>
</evidence>
<comment type="subunit">
    <text evidence="17">Interacts with ITGAL, ITGAM and ITGB2. Interacts with thrombin/F2; this interaction switches the specificity of thrombin from a procoagulant to an anticoagulant and antifibrinolytic protease. Interacts with ANGP1 and ANGP2; these interactions significantly inhibit the generation of activated PC and TAFIa/CPB2 by the thrombin/thrombomodulin complex. Interacts with PF4; this interaction enhances generation of activated protein C. Interacts with HMGB1; this interaction inhibits HMGB1 inflammatory activity.</text>
</comment>
<dbReference type="SUPFAM" id="SSF57196">
    <property type="entry name" value="EGF/Laminin"/>
    <property type="match status" value="2"/>
</dbReference>
<evidence type="ECO:0000256" key="19">
    <source>
        <dbReference type="SAM" id="MobiDB-lite"/>
    </source>
</evidence>
<dbReference type="SMART" id="SM00034">
    <property type="entry name" value="CLECT"/>
    <property type="match status" value="1"/>
</dbReference>
<comment type="subcellular location">
    <subcellularLocation>
        <location evidence="1">Membrane</location>
        <topology evidence="1">Single-pass type I membrane protein</topology>
    </subcellularLocation>
    <subcellularLocation>
        <location evidence="2">Secreted</location>
    </subcellularLocation>
</comment>
<feature type="region of interest" description="Disordered" evidence="19">
    <location>
        <begin position="487"/>
        <end position="514"/>
    </location>
</feature>